<dbReference type="GO" id="GO:0043531">
    <property type="term" value="F:ADP binding"/>
    <property type="evidence" value="ECO:0007669"/>
    <property type="project" value="InterPro"/>
</dbReference>
<dbReference type="Pfam" id="PF00931">
    <property type="entry name" value="NB-ARC"/>
    <property type="match status" value="1"/>
</dbReference>
<dbReference type="SMART" id="SM01043">
    <property type="entry name" value="BTAD"/>
    <property type="match status" value="1"/>
</dbReference>
<dbReference type="Proteomes" id="UP000320011">
    <property type="component" value="Unassembled WGS sequence"/>
</dbReference>
<sequence length="697" mass="75515">MVRFGVLGPLRIEGDSIRLRGERQRSLLAMLLFRANQDVPVAQLVDAMWTGVPPKSYTSNLHTYVSRLRERLDGARIDHTQHGYRLRIDPRDLDLLVFRAEAEEGRRAAKARDPERAVKHLRRALAQWRGHPLTDLDLPQLGGEASRLEAERLAVLDDCLESELAIGRHAEVAGELEALLAENPLRERTAAQLMIALQRSGRQADALAVYTRTRTTLIDELGVEPGAVLRRAHATVLRGEEAREHPEHPALMPWPICQLPPDLPDFAGREEESGELARLLTGPGMPLTVLSGQPGVGKSTLAVRVAHRLRKAFPDGQLFITLNGSAAPRDTAAVLGDVLRALGVGGSALPDDVHARAAAYRGLLTDRRVLVVLDDATDAAQVRSLLPGTPGCAVLVTSRRRLSALEGARRTQLGPLSDAEAGELLGRIAGAERVAGERTAAARIAAACGNLPLALRIAGIRLALRPHLALSVLADRLEDRLRRLDELAISDLQLRGSIDLSYQALSPGARRALRAITRCRLTDQPAWAVTALINVPEAETLIEELVEAGLLAPHGADATGESRYRLHDMVRVFADELGAVLDSREDRIASIERLTDAAIGLADTAAQCLGDRDGWPSPAGEVPPQPLPREVVARLVADPEAWFATERTNLLTAVGAIAAGWPDKARALMDRLAVHLRRHGHHADLRAGYAALAQNAK</sequence>
<dbReference type="InterPro" id="IPR005158">
    <property type="entry name" value="BTAD"/>
</dbReference>
<dbReference type="SUPFAM" id="SSF52540">
    <property type="entry name" value="P-loop containing nucleoside triphosphate hydrolases"/>
    <property type="match status" value="1"/>
</dbReference>
<dbReference type="PANTHER" id="PTHR35807:SF1">
    <property type="entry name" value="TRANSCRIPTIONAL REGULATOR REDD"/>
    <property type="match status" value="1"/>
</dbReference>
<organism evidence="8 9">
    <name type="scientific">Amycolatopsis rhizosphaerae</name>
    <dbReference type="NCBI Taxonomy" id="2053003"/>
    <lineage>
        <taxon>Bacteria</taxon>
        <taxon>Bacillati</taxon>
        <taxon>Actinomycetota</taxon>
        <taxon>Actinomycetes</taxon>
        <taxon>Pseudonocardiales</taxon>
        <taxon>Pseudonocardiaceae</taxon>
        <taxon>Amycolatopsis</taxon>
    </lineage>
</organism>
<evidence type="ECO:0000259" key="6">
    <source>
        <dbReference type="SMART" id="SM00862"/>
    </source>
</evidence>
<dbReference type="GO" id="GO:0003677">
    <property type="term" value="F:DNA binding"/>
    <property type="evidence" value="ECO:0007669"/>
    <property type="project" value="UniProtKB-KW"/>
</dbReference>
<dbReference type="Gene3D" id="1.10.10.10">
    <property type="entry name" value="Winged helix-like DNA-binding domain superfamily/Winged helix DNA-binding domain"/>
    <property type="match status" value="1"/>
</dbReference>
<evidence type="ECO:0000259" key="7">
    <source>
        <dbReference type="SMART" id="SM01043"/>
    </source>
</evidence>
<feature type="domain" description="OmpR/PhoB-type" evidence="6">
    <location>
        <begin position="14"/>
        <end position="86"/>
    </location>
</feature>
<dbReference type="GO" id="GO:0006355">
    <property type="term" value="P:regulation of DNA-templated transcription"/>
    <property type="evidence" value="ECO:0007669"/>
    <property type="project" value="InterPro"/>
</dbReference>
<reference evidence="8 9" key="2">
    <citation type="submission" date="2019-08" db="EMBL/GenBank/DDBJ databases">
        <title>Amycolatopsis acidicola sp. nov., isolated from peat swamp forest soil.</title>
        <authorList>
            <person name="Srisuk N."/>
        </authorList>
    </citation>
    <scope>NUCLEOTIDE SEQUENCE [LARGE SCALE GENOMIC DNA]</scope>
    <source>
        <strain evidence="8 9">TBRC 6029</strain>
    </source>
</reference>
<dbReference type="AlphaFoldDB" id="A0A558DMU9"/>
<feature type="domain" description="AAA+ ATPase" evidence="5">
    <location>
        <begin position="284"/>
        <end position="417"/>
    </location>
</feature>
<dbReference type="SMART" id="SM00862">
    <property type="entry name" value="Trans_reg_C"/>
    <property type="match status" value="1"/>
</dbReference>
<dbReference type="PRINTS" id="PR00364">
    <property type="entry name" value="DISEASERSIST"/>
</dbReference>
<comment type="similarity">
    <text evidence="1">Belongs to the AfsR/DnrI/RedD regulatory family.</text>
</comment>
<dbReference type="InterPro" id="IPR036388">
    <property type="entry name" value="WH-like_DNA-bd_sf"/>
</dbReference>
<dbReference type="Pfam" id="PF03704">
    <property type="entry name" value="BTAD"/>
    <property type="match status" value="1"/>
</dbReference>
<dbReference type="InterPro" id="IPR051677">
    <property type="entry name" value="AfsR-DnrI-RedD_regulator"/>
</dbReference>
<evidence type="ECO:0000259" key="5">
    <source>
        <dbReference type="SMART" id="SM00382"/>
    </source>
</evidence>
<evidence type="ECO:0000256" key="1">
    <source>
        <dbReference type="ARBA" id="ARBA00005820"/>
    </source>
</evidence>
<dbReference type="InterPro" id="IPR011990">
    <property type="entry name" value="TPR-like_helical_dom_sf"/>
</dbReference>
<dbReference type="SUPFAM" id="SSF48452">
    <property type="entry name" value="TPR-like"/>
    <property type="match status" value="1"/>
</dbReference>
<dbReference type="Gene3D" id="3.40.50.300">
    <property type="entry name" value="P-loop containing nucleotide triphosphate hydrolases"/>
    <property type="match status" value="1"/>
</dbReference>
<evidence type="ECO:0000256" key="3">
    <source>
        <dbReference type="ARBA" id="ARBA00023125"/>
    </source>
</evidence>
<dbReference type="InterPro" id="IPR002182">
    <property type="entry name" value="NB-ARC"/>
</dbReference>
<evidence type="ECO:0000256" key="4">
    <source>
        <dbReference type="ARBA" id="ARBA00023163"/>
    </source>
</evidence>
<dbReference type="InterPro" id="IPR001867">
    <property type="entry name" value="OmpR/PhoB-type_DNA-bd"/>
</dbReference>
<evidence type="ECO:0000256" key="2">
    <source>
        <dbReference type="ARBA" id="ARBA00023015"/>
    </source>
</evidence>
<reference evidence="8 9" key="1">
    <citation type="submission" date="2019-07" db="EMBL/GenBank/DDBJ databases">
        <authorList>
            <person name="Duangmal K."/>
            <person name="Teo W.F.A."/>
        </authorList>
    </citation>
    <scope>NUCLEOTIDE SEQUENCE [LARGE SCALE GENOMIC DNA]</scope>
    <source>
        <strain evidence="8 9">TBRC 6029</strain>
    </source>
</reference>
<evidence type="ECO:0000313" key="8">
    <source>
        <dbReference type="EMBL" id="TVT62283.1"/>
    </source>
</evidence>
<keyword evidence="3" id="KW-0238">DNA-binding</keyword>
<dbReference type="SUPFAM" id="SSF46894">
    <property type="entry name" value="C-terminal effector domain of the bipartite response regulators"/>
    <property type="match status" value="1"/>
</dbReference>
<dbReference type="GO" id="GO:0000160">
    <property type="term" value="P:phosphorelay signal transduction system"/>
    <property type="evidence" value="ECO:0007669"/>
    <property type="project" value="InterPro"/>
</dbReference>
<feature type="domain" description="Bacterial transcriptional activator" evidence="7">
    <location>
        <begin position="93"/>
        <end position="237"/>
    </location>
</feature>
<gene>
    <name evidence="8" type="ORF">FNH05_01170</name>
</gene>
<keyword evidence="9" id="KW-1185">Reference proteome</keyword>
<comment type="caution">
    <text evidence="8">The sequence shown here is derived from an EMBL/GenBank/DDBJ whole genome shotgun (WGS) entry which is preliminary data.</text>
</comment>
<dbReference type="Gene3D" id="1.25.40.10">
    <property type="entry name" value="Tetratricopeptide repeat domain"/>
    <property type="match status" value="1"/>
</dbReference>
<dbReference type="InterPro" id="IPR016032">
    <property type="entry name" value="Sig_transdc_resp-reg_C-effctor"/>
</dbReference>
<protein>
    <submittedName>
        <fullName evidence="8">AAA family ATPase</fullName>
    </submittedName>
</protein>
<dbReference type="EMBL" id="VJWX01000005">
    <property type="protein sequence ID" value="TVT62283.1"/>
    <property type="molecule type" value="Genomic_DNA"/>
</dbReference>
<dbReference type="InterPro" id="IPR003593">
    <property type="entry name" value="AAA+_ATPase"/>
</dbReference>
<dbReference type="InterPro" id="IPR027417">
    <property type="entry name" value="P-loop_NTPase"/>
</dbReference>
<dbReference type="OrthoDB" id="3587032at2"/>
<proteinExistence type="inferred from homology"/>
<keyword evidence="4" id="KW-0804">Transcription</keyword>
<name>A0A558DMU9_9PSEU</name>
<dbReference type="PANTHER" id="PTHR35807">
    <property type="entry name" value="TRANSCRIPTIONAL REGULATOR REDD-RELATED"/>
    <property type="match status" value="1"/>
</dbReference>
<keyword evidence="2" id="KW-0805">Transcription regulation</keyword>
<dbReference type="SMART" id="SM00382">
    <property type="entry name" value="AAA"/>
    <property type="match status" value="1"/>
</dbReference>
<evidence type="ECO:0000313" key="9">
    <source>
        <dbReference type="Proteomes" id="UP000320011"/>
    </source>
</evidence>
<dbReference type="CDD" id="cd15831">
    <property type="entry name" value="BTAD"/>
    <property type="match status" value="1"/>
</dbReference>
<accession>A0A558DMU9</accession>
<dbReference type="RefSeq" id="WP_144584968.1">
    <property type="nucleotide sequence ID" value="NZ_VJWX01000005.1"/>
</dbReference>